<evidence type="ECO:0000313" key="4">
    <source>
        <dbReference type="EMBL" id="GAA4124158.1"/>
    </source>
</evidence>
<keyword evidence="5" id="KW-1185">Reference proteome</keyword>
<evidence type="ECO:0000259" key="3">
    <source>
        <dbReference type="Pfam" id="PF13439"/>
    </source>
</evidence>
<organism evidence="4 5">
    <name type="scientific">Nocardioides fonticola</name>
    <dbReference type="NCBI Taxonomy" id="450363"/>
    <lineage>
        <taxon>Bacteria</taxon>
        <taxon>Bacillati</taxon>
        <taxon>Actinomycetota</taxon>
        <taxon>Actinomycetes</taxon>
        <taxon>Propionibacteriales</taxon>
        <taxon>Nocardioidaceae</taxon>
        <taxon>Nocardioides</taxon>
    </lineage>
</organism>
<comment type="caution">
    <text evidence="4">The sequence shown here is derived from an EMBL/GenBank/DDBJ whole genome shotgun (WGS) entry which is preliminary data.</text>
</comment>
<keyword evidence="2" id="KW-0808">Transferase</keyword>
<dbReference type="RefSeq" id="WP_344734425.1">
    <property type="nucleotide sequence ID" value="NZ_BAAAZH010000024.1"/>
</dbReference>
<dbReference type="Proteomes" id="UP001501495">
    <property type="component" value="Unassembled WGS sequence"/>
</dbReference>
<dbReference type="PANTHER" id="PTHR45947:SF3">
    <property type="entry name" value="SULFOQUINOVOSYL TRANSFERASE SQD2"/>
    <property type="match status" value="1"/>
</dbReference>
<evidence type="ECO:0000256" key="2">
    <source>
        <dbReference type="ARBA" id="ARBA00022679"/>
    </source>
</evidence>
<proteinExistence type="predicted"/>
<dbReference type="InterPro" id="IPR050194">
    <property type="entry name" value="Glycosyltransferase_grp1"/>
</dbReference>
<dbReference type="PANTHER" id="PTHR45947">
    <property type="entry name" value="SULFOQUINOVOSYL TRANSFERASE SQD2"/>
    <property type="match status" value="1"/>
</dbReference>
<dbReference type="InterPro" id="IPR028098">
    <property type="entry name" value="Glyco_trans_4-like_N"/>
</dbReference>
<dbReference type="Gene3D" id="3.40.50.2000">
    <property type="entry name" value="Glycogen Phosphorylase B"/>
    <property type="match status" value="2"/>
</dbReference>
<dbReference type="EMBL" id="BAAAZH010000024">
    <property type="protein sequence ID" value="GAA4124158.1"/>
    <property type="molecule type" value="Genomic_DNA"/>
</dbReference>
<dbReference type="SUPFAM" id="SSF53756">
    <property type="entry name" value="UDP-Glycosyltransferase/glycogen phosphorylase"/>
    <property type="match status" value="1"/>
</dbReference>
<protein>
    <recommendedName>
        <fullName evidence="3">Glycosyltransferase subfamily 4-like N-terminal domain-containing protein</fullName>
    </recommendedName>
</protein>
<name>A0ABP7XQV9_9ACTN</name>
<evidence type="ECO:0000256" key="1">
    <source>
        <dbReference type="ARBA" id="ARBA00022676"/>
    </source>
</evidence>
<reference evidence="5" key="1">
    <citation type="journal article" date="2019" name="Int. J. Syst. Evol. Microbiol.">
        <title>The Global Catalogue of Microorganisms (GCM) 10K type strain sequencing project: providing services to taxonomists for standard genome sequencing and annotation.</title>
        <authorList>
            <consortium name="The Broad Institute Genomics Platform"/>
            <consortium name="The Broad Institute Genome Sequencing Center for Infectious Disease"/>
            <person name="Wu L."/>
            <person name="Ma J."/>
        </authorList>
    </citation>
    <scope>NUCLEOTIDE SEQUENCE [LARGE SCALE GENOMIC DNA]</scope>
    <source>
        <strain evidence="5">JCM 16703</strain>
    </source>
</reference>
<keyword evidence="1" id="KW-0328">Glycosyltransferase</keyword>
<dbReference type="Pfam" id="PF13692">
    <property type="entry name" value="Glyco_trans_1_4"/>
    <property type="match status" value="1"/>
</dbReference>
<sequence>MTARRALVVTVVHHPLDARIRQRQITALLEAGWAVTYAAPFGGYGVADTDPRVRTIELPRAVGRRRLAALRAARSLLAREARAHDVVLLHDPELLVAALLAGLRRLPPVVWDVHEDTAASVAMKAWLPGVLRRPAAAAVRWLERRAERRVHLLLAEDGYRARFAVDHPVVPNTTAVPARPSSPERPAAVYVGHLTGPRGVVELVATGRLLHERSGGRLGVRLIGPADADSRALLDPPPPGVTWHGFLPHAEAMAALDGALVGLSLLHDQPNYRVSRPSKVAEYLAHGVPVVTTALPEAQLLVERSEGGVVVPFVQGAADPEAVADAVLALDADPPGRRAMGARGHAYAVEHLDWRRHGRDFVDHLARLAGTGRRPTHRVSRLVASAPRTSTTGTPGH</sequence>
<evidence type="ECO:0000313" key="5">
    <source>
        <dbReference type="Proteomes" id="UP001501495"/>
    </source>
</evidence>
<dbReference type="Pfam" id="PF13439">
    <property type="entry name" value="Glyco_transf_4"/>
    <property type="match status" value="1"/>
</dbReference>
<feature type="domain" description="Glycosyltransferase subfamily 4-like N-terminal" evidence="3">
    <location>
        <begin position="26"/>
        <end position="157"/>
    </location>
</feature>
<accession>A0ABP7XQV9</accession>
<gene>
    <name evidence="4" type="ORF">GCM10022215_31620</name>
</gene>